<name>A0ABT4XMV1_9RHOB</name>
<sequence length="65" mass="6838">MIAIAFILGGVFASFAALAGYFLLGFGVWTAVFCYLSTALAFTLLPLLRAVFADNRNGDSLAISS</sequence>
<accession>A0ABT4XMV1</accession>
<evidence type="ECO:0000313" key="2">
    <source>
        <dbReference type="EMBL" id="MDA7423269.1"/>
    </source>
</evidence>
<dbReference type="Proteomes" id="UP001210720">
    <property type="component" value="Unassembled WGS sequence"/>
</dbReference>
<evidence type="ECO:0008006" key="4">
    <source>
        <dbReference type="Google" id="ProtNLM"/>
    </source>
</evidence>
<keyword evidence="1" id="KW-0472">Membrane</keyword>
<reference evidence="2 3" key="1">
    <citation type="submission" date="2023-01" db="EMBL/GenBank/DDBJ databases">
        <title>Thalassococcus onchidii sp. nov., isolated from a marine invertebrate from the South China Sea.</title>
        <authorList>
            <person name="Xu S."/>
            <person name="Liu Z."/>
            <person name="Xu Y."/>
        </authorList>
    </citation>
    <scope>NUCLEOTIDE SEQUENCE [LARGE SCALE GENOMIC DNA]</scope>
    <source>
        <strain evidence="2 3">KCTC 32084</strain>
    </source>
</reference>
<evidence type="ECO:0000256" key="1">
    <source>
        <dbReference type="SAM" id="Phobius"/>
    </source>
</evidence>
<comment type="caution">
    <text evidence="2">The sequence shown here is derived from an EMBL/GenBank/DDBJ whole genome shotgun (WGS) entry which is preliminary data.</text>
</comment>
<protein>
    <recommendedName>
        <fullName evidence="4">Major facilitator superfamily (MFS) profile domain-containing protein</fullName>
    </recommendedName>
</protein>
<dbReference type="EMBL" id="JAQIOY010000001">
    <property type="protein sequence ID" value="MDA7423269.1"/>
    <property type="molecule type" value="Genomic_DNA"/>
</dbReference>
<keyword evidence="3" id="KW-1185">Reference proteome</keyword>
<evidence type="ECO:0000313" key="3">
    <source>
        <dbReference type="Proteomes" id="UP001210720"/>
    </source>
</evidence>
<proteinExistence type="predicted"/>
<keyword evidence="1" id="KW-1133">Transmembrane helix</keyword>
<keyword evidence="1" id="KW-0812">Transmembrane</keyword>
<organism evidence="2 3">
    <name type="scientific">Thalassococcus lentus</name>
    <dbReference type="NCBI Taxonomy" id="1210524"/>
    <lineage>
        <taxon>Bacteria</taxon>
        <taxon>Pseudomonadati</taxon>
        <taxon>Pseudomonadota</taxon>
        <taxon>Alphaproteobacteria</taxon>
        <taxon>Rhodobacterales</taxon>
        <taxon>Roseobacteraceae</taxon>
        <taxon>Thalassococcus</taxon>
    </lineage>
</organism>
<feature type="transmembrane region" description="Helical" evidence="1">
    <location>
        <begin position="26"/>
        <end position="48"/>
    </location>
</feature>
<dbReference type="RefSeq" id="WP_271430633.1">
    <property type="nucleotide sequence ID" value="NZ_JAQIOY010000001.1"/>
</dbReference>
<gene>
    <name evidence="2" type="ORF">PFY00_00895</name>
</gene>